<name>A0A097ENF5_9GAMM</name>
<dbReference type="Proteomes" id="UP000029672">
    <property type="component" value="Chromosome"/>
</dbReference>
<dbReference type="EMBL" id="CP009574">
    <property type="protein sequence ID" value="AIT09098.1"/>
    <property type="molecule type" value="Genomic_DNA"/>
</dbReference>
<keyword evidence="2" id="KW-1185">Reference proteome</keyword>
<dbReference type="AlphaFoldDB" id="A0A097ENF5"/>
<dbReference type="HOGENOM" id="CLU_2824839_0_0_6"/>
<dbReference type="RefSeq" id="WP_040008535.1">
    <property type="nucleotide sequence ID" value="NZ_CP009574.1"/>
</dbReference>
<protein>
    <submittedName>
        <fullName evidence="1">Uncharacterized protein</fullName>
    </submittedName>
</protein>
<reference evidence="1 2" key="1">
    <citation type="submission" date="2014-10" db="EMBL/GenBank/DDBJ databases">
        <title>Whole genome sequence of Francisella endociliophora strain FSC1006, isolated from a laboratory culture of the marine ciliate Euplotes raikovi.</title>
        <authorList>
            <person name="Granberg M."/>
            <person name="Backman S."/>
            <person name="Lundmark E."/>
            <person name="Nilsson E."/>
            <person name="Karlsson E."/>
            <person name="Thelaus J."/>
            <person name="Ohrman C."/>
            <person name="Larkeryd A."/>
            <person name="Stenberg P."/>
        </authorList>
    </citation>
    <scope>NUCLEOTIDE SEQUENCE [LARGE SCALE GENOMIC DNA]</scope>
    <source>
        <strain evidence="1 2">FSC1006</strain>
    </source>
</reference>
<proteinExistence type="predicted"/>
<gene>
    <name evidence="1" type="ORF">LO80_03355</name>
</gene>
<sequence>MIKDCRDCKFCKLADDGVFKPVMRCTLFGSITSIARNHECGLDKAKYFVPKESIFKIIYKFIFGAK</sequence>
<dbReference type="STRING" id="1547445.LO80_03355"/>
<accession>A0A097ENF5</accession>
<evidence type="ECO:0000313" key="1">
    <source>
        <dbReference type="EMBL" id="AIT09098.1"/>
    </source>
</evidence>
<organism evidence="1 2">
    <name type="scientific">Candidatus Francisella endociliophora</name>
    <dbReference type="NCBI Taxonomy" id="653937"/>
    <lineage>
        <taxon>Bacteria</taxon>
        <taxon>Pseudomonadati</taxon>
        <taxon>Pseudomonadota</taxon>
        <taxon>Gammaproteobacteria</taxon>
        <taxon>Thiotrichales</taxon>
        <taxon>Francisellaceae</taxon>
        <taxon>Francisella</taxon>
    </lineage>
</organism>
<dbReference type="KEGG" id="frf:LO80_03355"/>
<evidence type="ECO:0000313" key="2">
    <source>
        <dbReference type="Proteomes" id="UP000029672"/>
    </source>
</evidence>